<keyword evidence="6" id="KW-1185">Reference proteome</keyword>
<dbReference type="SMART" id="SM00347">
    <property type="entry name" value="HTH_MARR"/>
    <property type="match status" value="1"/>
</dbReference>
<evidence type="ECO:0000259" key="4">
    <source>
        <dbReference type="PROSITE" id="PS50995"/>
    </source>
</evidence>
<dbReference type="Proteomes" id="UP001501510">
    <property type="component" value="Unassembled WGS sequence"/>
</dbReference>
<dbReference type="Pfam" id="PF01047">
    <property type="entry name" value="MarR"/>
    <property type="match status" value="1"/>
</dbReference>
<dbReference type="RefSeq" id="WP_343759683.1">
    <property type="nucleotide sequence ID" value="NZ_BAAACG010000006.1"/>
</dbReference>
<evidence type="ECO:0000313" key="5">
    <source>
        <dbReference type="EMBL" id="GAA0736328.1"/>
    </source>
</evidence>
<dbReference type="PANTHER" id="PTHR42756:SF2">
    <property type="entry name" value="MARR FAMILY REGULATORY PROTEIN"/>
    <property type="match status" value="1"/>
</dbReference>
<dbReference type="InterPro" id="IPR036388">
    <property type="entry name" value="WH-like_DNA-bd_sf"/>
</dbReference>
<protein>
    <submittedName>
        <fullName evidence="5">MarR family transcriptional regulator</fullName>
    </submittedName>
</protein>
<dbReference type="InterPro" id="IPR000835">
    <property type="entry name" value="HTH_MarR-typ"/>
</dbReference>
<evidence type="ECO:0000256" key="3">
    <source>
        <dbReference type="ARBA" id="ARBA00023163"/>
    </source>
</evidence>
<accession>A0ABN1JDC2</accession>
<keyword evidence="2" id="KW-0238">DNA-binding</keyword>
<dbReference type="InterPro" id="IPR036390">
    <property type="entry name" value="WH_DNA-bd_sf"/>
</dbReference>
<proteinExistence type="predicted"/>
<dbReference type="PROSITE" id="PS50995">
    <property type="entry name" value="HTH_MARR_2"/>
    <property type="match status" value="1"/>
</dbReference>
<dbReference type="EMBL" id="BAAACG010000006">
    <property type="protein sequence ID" value="GAA0736328.1"/>
    <property type="molecule type" value="Genomic_DNA"/>
</dbReference>
<dbReference type="SUPFAM" id="SSF46785">
    <property type="entry name" value="Winged helix' DNA-binding domain"/>
    <property type="match status" value="1"/>
</dbReference>
<feature type="domain" description="HTH marR-type" evidence="4">
    <location>
        <begin position="1"/>
        <end position="144"/>
    </location>
</feature>
<reference evidence="5 6" key="1">
    <citation type="journal article" date="2019" name="Int. J. Syst. Evol. Microbiol.">
        <title>The Global Catalogue of Microorganisms (GCM) 10K type strain sequencing project: providing services to taxonomists for standard genome sequencing and annotation.</title>
        <authorList>
            <consortium name="The Broad Institute Genomics Platform"/>
            <consortium name="The Broad Institute Genome Sequencing Center for Infectious Disease"/>
            <person name="Wu L."/>
            <person name="Ma J."/>
        </authorList>
    </citation>
    <scope>NUCLEOTIDE SEQUENCE [LARGE SCALE GENOMIC DNA]</scope>
    <source>
        <strain evidence="5 6">JCM 1407</strain>
    </source>
</reference>
<sequence>MDRKDEKFITTRKSFGKYISVIYKNQNYYIGKYIEKYNLNRTEYKYLIQIYENEGICQDDIVNILKVDKYEVAKGVKSLIKKGYVYKEKDEIDKRKNRLYITELGNEIKSGVIEILKKTSEILTKGFKEEEKNLAFEFLLKMAENMGDEVSKIKGNK</sequence>
<keyword evidence="3" id="KW-0804">Transcription</keyword>
<dbReference type="PANTHER" id="PTHR42756">
    <property type="entry name" value="TRANSCRIPTIONAL REGULATOR, MARR"/>
    <property type="match status" value="1"/>
</dbReference>
<name>A0ABN1JDC2_9CLOT</name>
<comment type="caution">
    <text evidence="5">The sequence shown here is derived from an EMBL/GenBank/DDBJ whole genome shotgun (WGS) entry which is preliminary data.</text>
</comment>
<organism evidence="5 6">
    <name type="scientific">Clostridium oceanicum</name>
    <dbReference type="NCBI Taxonomy" id="1543"/>
    <lineage>
        <taxon>Bacteria</taxon>
        <taxon>Bacillati</taxon>
        <taxon>Bacillota</taxon>
        <taxon>Clostridia</taxon>
        <taxon>Eubacteriales</taxon>
        <taxon>Clostridiaceae</taxon>
        <taxon>Clostridium</taxon>
    </lineage>
</organism>
<keyword evidence="1" id="KW-0805">Transcription regulation</keyword>
<evidence type="ECO:0000256" key="2">
    <source>
        <dbReference type="ARBA" id="ARBA00023125"/>
    </source>
</evidence>
<evidence type="ECO:0000313" key="6">
    <source>
        <dbReference type="Proteomes" id="UP001501510"/>
    </source>
</evidence>
<evidence type="ECO:0000256" key="1">
    <source>
        <dbReference type="ARBA" id="ARBA00023015"/>
    </source>
</evidence>
<dbReference type="Gene3D" id="1.10.10.10">
    <property type="entry name" value="Winged helix-like DNA-binding domain superfamily/Winged helix DNA-binding domain"/>
    <property type="match status" value="1"/>
</dbReference>
<gene>
    <name evidence="5" type="ORF">GCM10008906_11170</name>
</gene>